<dbReference type="SUPFAM" id="SSF51735">
    <property type="entry name" value="NAD(P)-binding Rossmann-fold domains"/>
    <property type="match status" value="1"/>
</dbReference>
<protein>
    <submittedName>
        <fullName evidence="4">NADP-dependent 3-hydroxy acid dehydrogenase YdfG</fullName>
    </submittedName>
</protein>
<dbReference type="FunFam" id="3.40.50.720:FF:000084">
    <property type="entry name" value="Short-chain dehydrogenase reductase"/>
    <property type="match status" value="1"/>
</dbReference>
<dbReference type="GO" id="GO:0016491">
    <property type="term" value="F:oxidoreductase activity"/>
    <property type="evidence" value="ECO:0007669"/>
    <property type="project" value="UniProtKB-KW"/>
</dbReference>
<dbReference type="PANTHER" id="PTHR42901:SF1">
    <property type="entry name" value="ALCOHOL DEHYDROGENASE"/>
    <property type="match status" value="1"/>
</dbReference>
<accession>A0A4R7KAN1</accession>
<keyword evidence="5" id="KW-1185">Reference proteome</keyword>
<evidence type="ECO:0000256" key="1">
    <source>
        <dbReference type="ARBA" id="ARBA00006484"/>
    </source>
</evidence>
<dbReference type="AlphaFoldDB" id="A0A4R7KAN1"/>
<evidence type="ECO:0000313" key="4">
    <source>
        <dbReference type="EMBL" id="TDT50464.1"/>
    </source>
</evidence>
<comment type="similarity">
    <text evidence="1 3">Belongs to the short-chain dehydrogenases/reductases (SDR) family.</text>
</comment>
<dbReference type="PANTHER" id="PTHR42901">
    <property type="entry name" value="ALCOHOL DEHYDROGENASE"/>
    <property type="match status" value="1"/>
</dbReference>
<evidence type="ECO:0000256" key="2">
    <source>
        <dbReference type="ARBA" id="ARBA00023002"/>
    </source>
</evidence>
<dbReference type="InterPro" id="IPR036291">
    <property type="entry name" value="NAD(P)-bd_dom_sf"/>
</dbReference>
<sequence>MRLEGKVAIITGASRGIGEAIALTFAKERAKIVIASRNDNDLKAVENELELLGSEYLAIPTDVTKEDDVNRLITETKNKFGKIDILVNNAGIGLFKPILDITLNEWNEVMNVNATGTFLCTKAVLPVMLHHGSGWIVNICSDASRRTFVNGSLYCASKHAQYAFSEAVNREVQKKGIHVGSILPGNVDTCFNGSVQGAEDKQWMIKAQDIANAALFMVTQPDNIVINEIVVHPVMQNY</sequence>
<dbReference type="PRINTS" id="PR00080">
    <property type="entry name" value="SDRFAMILY"/>
</dbReference>
<dbReference type="PRINTS" id="PR00081">
    <property type="entry name" value="GDHRDH"/>
</dbReference>
<dbReference type="CDD" id="cd05233">
    <property type="entry name" value="SDR_c"/>
    <property type="match status" value="1"/>
</dbReference>
<evidence type="ECO:0000256" key="3">
    <source>
        <dbReference type="RuleBase" id="RU000363"/>
    </source>
</evidence>
<name>A0A4R7KAN1_9CLOT</name>
<evidence type="ECO:0000313" key="5">
    <source>
        <dbReference type="Proteomes" id="UP000295325"/>
    </source>
</evidence>
<comment type="caution">
    <text evidence="4">The sequence shown here is derived from an EMBL/GenBank/DDBJ whole genome shotgun (WGS) entry which is preliminary data.</text>
</comment>
<dbReference type="GO" id="GO:0008206">
    <property type="term" value="P:bile acid metabolic process"/>
    <property type="evidence" value="ECO:0007669"/>
    <property type="project" value="UniProtKB-ARBA"/>
</dbReference>
<dbReference type="RefSeq" id="WP_207669348.1">
    <property type="nucleotide sequence ID" value="NZ_SOAZ01000028.1"/>
</dbReference>
<proteinExistence type="inferred from homology"/>
<keyword evidence="2" id="KW-0560">Oxidoreductase</keyword>
<dbReference type="Pfam" id="PF00106">
    <property type="entry name" value="adh_short"/>
    <property type="match status" value="1"/>
</dbReference>
<reference evidence="4 5" key="1">
    <citation type="submission" date="2019-03" db="EMBL/GenBank/DDBJ databases">
        <title>Genomic Encyclopedia of Type Strains, Phase IV (KMG-IV): sequencing the most valuable type-strain genomes for metagenomic binning, comparative biology and taxonomic classification.</title>
        <authorList>
            <person name="Goeker M."/>
        </authorList>
    </citation>
    <scope>NUCLEOTIDE SEQUENCE [LARGE SCALE GENOMIC DNA]</scope>
    <source>
        <strain evidence="4 5">DSM 24455</strain>
    </source>
</reference>
<dbReference type="Proteomes" id="UP000295325">
    <property type="component" value="Unassembled WGS sequence"/>
</dbReference>
<dbReference type="InterPro" id="IPR002347">
    <property type="entry name" value="SDR_fam"/>
</dbReference>
<organism evidence="4 5">
    <name type="scientific">Fonticella tunisiensis</name>
    <dbReference type="NCBI Taxonomy" id="1096341"/>
    <lineage>
        <taxon>Bacteria</taxon>
        <taxon>Bacillati</taxon>
        <taxon>Bacillota</taxon>
        <taxon>Clostridia</taxon>
        <taxon>Eubacteriales</taxon>
        <taxon>Clostridiaceae</taxon>
        <taxon>Fonticella</taxon>
    </lineage>
</organism>
<gene>
    <name evidence="4" type="ORF">EDD71_1284</name>
</gene>
<dbReference type="EMBL" id="SOAZ01000028">
    <property type="protein sequence ID" value="TDT50464.1"/>
    <property type="molecule type" value="Genomic_DNA"/>
</dbReference>
<dbReference type="Gene3D" id="3.40.50.720">
    <property type="entry name" value="NAD(P)-binding Rossmann-like Domain"/>
    <property type="match status" value="1"/>
</dbReference>